<gene>
    <name evidence="1" type="ORF">H0235_000656</name>
</gene>
<dbReference type="Proteomes" id="UP000600918">
    <property type="component" value="Unassembled WGS sequence"/>
</dbReference>
<comment type="caution">
    <text evidence="1">The sequence shown here is derived from an EMBL/GenBank/DDBJ whole genome shotgun (WGS) entry which is preliminary data.</text>
</comment>
<keyword evidence="2" id="KW-1185">Reference proteome</keyword>
<reference evidence="1" key="1">
    <citation type="journal article" date="2020" name="G3 (Bethesda)">
        <title>High-Quality Assemblies for Three Invasive Social Wasps from the &lt;i&gt;Vespula&lt;/i&gt; Genus.</title>
        <authorList>
            <person name="Harrop T.W.R."/>
            <person name="Guhlin J."/>
            <person name="McLaughlin G.M."/>
            <person name="Permina E."/>
            <person name="Stockwell P."/>
            <person name="Gilligan J."/>
            <person name="Le Lec M.F."/>
            <person name="Gruber M.A.M."/>
            <person name="Quinn O."/>
            <person name="Lovegrove M."/>
            <person name="Duncan E.J."/>
            <person name="Remnant E.J."/>
            <person name="Van Eeckhoven J."/>
            <person name="Graham B."/>
            <person name="Knapp R.A."/>
            <person name="Langford K.W."/>
            <person name="Kronenberg Z."/>
            <person name="Press M.O."/>
            <person name="Eacker S.M."/>
            <person name="Wilson-Rankin E.E."/>
            <person name="Purcell J."/>
            <person name="Lester P.J."/>
            <person name="Dearden P.K."/>
        </authorList>
    </citation>
    <scope>NUCLEOTIDE SEQUENCE</scope>
    <source>
        <strain evidence="1">Volc-1</strain>
    </source>
</reference>
<name>A0A834PEN5_VESPE</name>
<dbReference type="EMBL" id="JACSDY010000001">
    <property type="protein sequence ID" value="KAF7438265.1"/>
    <property type="molecule type" value="Genomic_DNA"/>
</dbReference>
<dbReference type="AlphaFoldDB" id="A0A834PEN5"/>
<protein>
    <submittedName>
        <fullName evidence="1">Uncharacterized protein</fullName>
    </submittedName>
</protein>
<evidence type="ECO:0000313" key="1">
    <source>
        <dbReference type="EMBL" id="KAF7438265.1"/>
    </source>
</evidence>
<organism evidence="1 2">
    <name type="scientific">Vespula pensylvanica</name>
    <name type="common">Western yellow jacket</name>
    <name type="synonym">Wasp</name>
    <dbReference type="NCBI Taxonomy" id="30213"/>
    <lineage>
        <taxon>Eukaryota</taxon>
        <taxon>Metazoa</taxon>
        <taxon>Ecdysozoa</taxon>
        <taxon>Arthropoda</taxon>
        <taxon>Hexapoda</taxon>
        <taxon>Insecta</taxon>
        <taxon>Pterygota</taxon>
        <taxon>Neoptera</taxon>
        <taxon>Endopterygota</taxon>
        <taxon>Hymenoptera</taxon>
        <taxon>Apocrita</taxon>
        <taxon>Aculeata</taxon>
        <taxon>Vespoidea</taxon>
        <taxon>Vespidae</taxon>
        <taxon>Vespinae</taxon>
        <taxon>Vespula</taxon>
    </lineage>
</organism>
<accession>A0A834PEN5</accession>
<sequence>MGAKTTSTRMALLASHATCGSSARFSVEHPTGDGINKARPSNLLLRSGIRTRRPRRQYRKVGTASKAVPSAPLVLCPALYVGKFAIFPFNISTLTDPGWEAYDLNILAGYQAEKPTPFLRDNDVGVIVGVTLGGKGLAQSFVQDSNIEIVRADGKDRLVGIFLPTNRSSPARRKVQQRNTFGNSTMICETVQSARELEPSLTRESGSRSNGTPLFRSASTEKAVCLTECL</sequence>
<evidence type="ECO:0000313" key="2">
    <source>
        <dbReference type="Proteomes" id="UP000600918"/>
    </source>
</evidence>
<proteinExistence type="predicted"/>